<dbReference type="Proteomes" id="UP000255295">
    <property type="component" value="Unassembled WGS sequence"/>
</dbReference>
<dbReference type="InterPro" id="IPR052189">
    <property type="entry name" value="L-asp_N-monooxygenase_NS-form"/>
</dbReference>
<dbReference type="PANTHER" id="PTHR40254:SF1">
    <property type="entry name" value="BLR0577 PROTEIN"/>
    <property type="match status" value="1"/>
</dbReference>
<sequence length="653" mass="73479">MTKDIFRIALVGCGPRGLSVLERLRTNFKEDSYAGKIEIYMIDPFLPGSGEVWRTNQSKTLLMNTVASQITLFTDFSVECEGPIMQGPCLYEWAKSLTKIANANLEYSELVMREAEELKPDSYPTRAFYGHYLEWVFKEVVLTMPSNVMVYTHQTRAIAIDDAYDGSQIVQLEKDNVHLRVDAVVLAQGHTPVSLSPEEEKLRKIAAEKGMIYITPSNPADVSLECIKAGEPVILKGLGLNFFDYMSLFTQGRGGQFIRTGNKLVYQASGEEPIIYAGSRRGIPYHARGENEKGASGRHTPIYITPEVIKNFHNQTLDGQAVDFKNDVWPLIAKEIETIYYKAIIEEKSGLNAGQEFQAKYSLYSYGSEHERSILKDFGIPDDLMWDWETLANPVKNHFYDNPEEFNDWLIHYLSLDLKEAKRGNVTSPLKSALDALRDLRNEIRLIVDYAGINGDSYKIELKNWYTPLNAFFSIGPPAIRIEQMIALMEAGIVNIIGPKLKVEVVEEESIFYAVSPFVNNSDIKAKALIEARLPETNLKRNADPLMSYLLKTNQCQTYKIPSCNGLIYDTGGLAVSRPLNKVLDGEGKEHARRFAFGVPTEGVHWVTAAGIRPGVNSVTLCESDAIAREIISLLHAEHENKEKEMRKILVRA</sequence>
<accession>A0A2S0K5R0</accession>
<dbReference type="Pfam" id="PF13454">
    <property type="entry name" value="NAD_binding_9"/>
    <property type="match status" value="1"/>
</dbReference>
<evidence type="ECO:0000259" key="1">
    <source>
        <dbReference type="Pfam" id="PF13454"/>
    </source>
</evidence>
<evidence type="ECO:0000313" key="5">
    <source>
        <dbReference type="Proteomes" id="UP000255295"/>
    </source>
</evidence>
<protein>
    <submittedName>
        <fullName evidence="2">Transcriptional regulator</fullName>
    </submittedName>
    <submittedName>
        <fullName evidence="3">Uncharacterized protein conserved in bacteria</fullName>
    </submittedName>
</protein>
<dbReference type="Proteomes" id="UP000238825">
    <property type="component" value="Chromosome"/>
</dbReference>
<reference evidence="3 5" key="2">
    <citation type="submission" date="2018-06" db="EMBL/GenBank/DDBJ databases">
        <authorList>
            <consortium name="Pathogen Informatics"/>
            <person name="Doyle S."/>
        </authorList>
    </citation>
    <scope>NUCLEOTIDE SEQUENCE [LARGE SCALE GENOMIC DNA]</scope>
    <source>
        <strain evidence="3 5">NCTC10338</strain>
    </source>
</reference>
<organism evidence="2 4">
    <name type="scientific">Lysinibacillus sphaericus</name>
    <name type="common">Bacillus sphaericus</name>
    <dbReference type="NCBI Taxonomy" id="1421"/>
    <lineage>
        <taxon>Bacteria</taxon>
        <taxon>Bacillati</taxon>
        <taxon>Bacillota</taxon>
        <taxon>Bacilli</taxon>
        <taxon>Bacillales</taxon>
        <taxon>Bacillaceae</taxon>
        <taxon>Lysinibacillus</taxon>
    </lineage>
</organism>
<evidence type="ECO:0000313" key="2">
    <source>
        <dbReference type="EMBL" id="AVK98678.1"/>
    </source>
</evidence>
<dbReference type="PANTHER" id="PTHR40254">
    <property type="entry name" value="BLR0577 PROTEIN"/>
    <property type="match status" value="1"/>
</dbReference>
<dbReference type="GeneID" id="48278747"/>
<evidence type="ECO:0000313" key="4">
    <source>
        <dbReference type="Proteomes" id="UP000238825"/>
    </source>
</evidence>
<reference evidence="2 4" key="1">
    <citation type="submission" date="2017-03" db="EMBL/GenBank/DDBJ databases">
        <title>The whole genome sequencing and assembly of Lysinibacillus sphaericus DSM 28T strain.</title>
        <authorList>
            <person name="Lee Y.-J."/>
            <person name="Yi H."/>
            <person name="Bahn Y.-S."/>
            <person name="Kim J.F."/>
            <person name="Lee D.-W."/>
        </authorList>
    </citation>
    <scope>NUCLEOTIDE SEQUENCE [LARGE SCALE GENOMIC DNA]</scope>
    <source>
        <strain evidence="2 4">DSM 28</strain>
    </source>
</reference>
<proteinExistence type="predicted"/>
<dbReference type="EMBL" id="CP019980">
    <property type="protein sequence ID" value="AVK98678.1"/>
    <property type="molecule type" value="Genomic_DNA"/>
</dbReference>
<dbReference type="EMBL" id="UFSZ01000001">
    <property type="protein sequence ID" value="SUV15332.1"/>
    <property type="molecule type" value="Genomic_DNA"/>
</dbReference>
<gene>
    <name evidence="2" type="ORF">LS41612_21315</name>
    <name evidence="3" type="ORF">NCTC10338_00396</name>
</gene>
<evidence type="ECO:0000313" key="3">
    <source>
        <dbReference type="EMBL" id="SUV15332.1"/>
    </source>
</evidence>
<name>A0A2S0K5R0_LYSSH</name>
<dbReference type="RefSeq" id="WP_024360905.1">
    <property type="nucleotide sequence ID" value="NZ_BJNS01000069.1"/>
</dbReference>
<dbReference type="AlphaFoldDB" id="A0A2S0K5R0"/>
<dbReference type="InterPro" id="IPR038732">
    <property type="entry name" value="HpyO/CreE_NAD-binding"/>
</dbReference>
<feature type="domain" description="FAD-dependent urate hydroxylase HpyO/Asp monooxygenase CreE-like FAD/NAD(P)-binding" evidence="1">
    <location>
        <begin position="9"/>
        <end position="190"/>
    </location>
</feature>